<reference evidence="1" key="1">
    <citation type="submission" date="2019-12" db="EMBL/GenBank/DDBJ databases">
        <title>Genome sequencing and annotation of Brassica cretica.</title>
        <authorList>
            <person name="Studholme D.J."/>
            <person name="Sarris P.F."/>
        </authorList>
    </citation>
    <scope>NUCLEOTIDE SEQUENCE</scope>
    <source>
        <strain evidence="1">PFS-001/15</strain>
        <tissue evidence="1">Leaf</tissue>
    </source>
</reference>
<dbReference type="Proteomes" id="UP000712281">
    <property type="component" value="Unassembled WGS sequence"/>
</dbReference>
<dbReference type="EMBL" id="QGKW02002005">
    <property type="protein sequence ID" value="KAF2541896.1"/>
    <property type="molecule type" value="Genomic_DNA"/>
</dbReference>
<comment type="caution">
    <text evidence="1">The sequence shown here is derived from an EMBL/GenBank/DDBJ whole genome shotgun (WGS) entry which is preliminary data.</text>
</comment>
<proteinExistence type="predicted"/>
<sequence length="124" mass="13010">MSDVSSVDFRACRRLLRVISVCSSASSSCSTRADRFLVLLGCLSASSSVSLETSLGSKSTCSTSLTSEPFAGGGGPSEFLFSAWDVSLGFWPEGRSRDVPGLSSGVAKSSLFPRTFVVPWGRIA</sequence>
<protein>
    <submittedName>
        <fullName evidence="1">Uncharacterized protein</fullName>
    </submittedName>
</protein>
<organism evidence="1 2">
    <name type="scientific">Brassica cretica</name>
    <name type="common">Mustard</name>
    <dbReference type="NCBI Taxonomy" id="69181"/>
    <lineage>
        <taxon>Eukaryota</taxon>
        <taxon>Viridiplantae</taxon>
        <taxon>Streptophyta</taxon>
        <taxon>Embryophyta</taxon>
        <taxon>Tracheophyta</taxon>
        <taxon>Spermatophyta</taxon>
        <taxon>Magnoliopsida</taxon>
        <taxon>eudicotyledons</taxon>
        <taxon>Gunneridae</taxon>
        <taxon>Pentapetalae</taxon>
        <taxon>rosids</taxon>
        <taxon>malvids</taxon>
        <taxon>Brassicales</taxon>
        <taxon>Brassicaceae</taxon>
        <taxon>Brassiceae</taxon>
        <taxon>Brassica</taxon>
    </lineage>
</organism>
<accession>A0A8S9GC28</accession>
<evidence type="ECO:0000313" key="1">
    <source>
        <dbReference type="EMBL" id="KAF2541896.1"/>
    </source>
</evidence>
<dbReference type="AlphaFoldDB" id="A0A8S9GC28"/>
<evidence type="ECO:0000313" key="2">
    <source>
        <dbReference type="Proteomes" id="UP000712281"/>
    </source>
</evidence>
<name>A0A8S9GC28_BRACR</name>
<gene>
    <name evidence="1" type="ORF">F2Q68_00032235</name>
</gene>